<dbReference type="SUPFAM" id="SSF117916">
    <property type="entry name" value="Fe-S cluster assembly (FSCA) domain-like"/>
    <property type="match status" value="1"/>
</dbReference>
<dbReference type="InterPro" id="IPR034904">
    <property type="entry name" value="FSCA_dom_sf"/>
</dbReference>
<evidence type="ECO:0000313" key="3">
    <source>
        <dbReference type="Proteomes" id="UP000315648"/>
    </source>
</evidence>
<dbReference type="InterPro" id="IPR002744">
    <property type="entry name" value="MIP18-like"/>
</dbReference>
<protein>
    <submittedName>
        <fullName evidence="2">DUF59 domain-containing protein</fullName>
    </submittedName>
</protein>
<comment type="caution">
    <text evidence="2">The sequence shown here is derived from an EMBL/GenBank/DDBJ whole genome shotgun (WGS) entry which is preliminary data.</text>
</comment>
<keyword evidence="3" id="KW-1185">Reference proteome</keyword>
<dbReference type="Gene3D" id="3.30.300.130">
    <property type="entry name" value="Fe-S cluster assembly (FSCA)"/>
    <property type="match status" value="1"/>
</dbReference>
<reference evidence="2 3" key="1">
    <citation type="submission" date="2019-07" db="EMBL/GenBank/DDBJ databases">
        <title>Description of 53C-WASEF.</title>
        <authorList>
            <person name="Pitt A."/>
            <person name="Hahn M.W."/>
        </authorList>
    </citation>
    <scope>NUCLEOTIDE SEQUENCE [LARGE SCALE GENOMIC DNA]</scope>
    <source>
        <strain evidence="2 3">53C-WASEF</strain>
    </source>
</reference>
<organism evidence="2 3">
    <name type="scientific">Rariglobus hedericola</name>
    <dbReference type="NCBI Taxonomy" id="2597822"/>
    <lineage>
        <taxon>Bacteria</taxon>
        <taxon>Pseudomonadati</taxon>
        <taxon>Verrucomicrobiota</taxon>
        <taxon>Opitutia</taxon>
        <taxon>Opitutales</taxon>
        <taxon>Opitutaceae</taxon>
        <taxon>Rariglobus</taxon>
    </lineage>
</organism>
<dbReference type="Pfam" id="PF01883">
    <property type="entry name" value="FeS_assembly_P"/>
    <property type="match status" value="1"/>
</dbReference>
<dbReference type="RefSeq" id="WP_144228830.1">
    <property type="nucleotide sequence ID" value="NZ_CBCRVV010000024.1"/>
</dbReference>
<name>A0A556QPC9_9BACT</name>
<proteinExistence type="predicted"/>
<dbReference type="PANTHER" id="PTHR42831:SF1">
    <property type="entry name" value="FE-S PROTEIN MATURATION AUXILIARY FACTOR YITW"/>
    <property type="match status" value="1"/>
</dbReference>
<dbReference type="InterPro" id="IPR052339">
    <property type="entry name" value="Fe-S_Maturation_MIP18"/>
</dbReference>
<dbReference type="Proteomes" id="UP000315648">
    <property type="component" value="Unassembled WGS sequence"/>
</dbReference>
<feature type="domain" description="MIP18 family-like" evidence="1">
    <location>
        <begin position="82"/>
        <end position="158"/>
    </location>
</feature>
<evidence type="ECO:0000313" key="2">
    <source>
        <dbReference type="EMBL" id="TSJ78489.1"/>
    </source>
</evidence>
<accession>A0A556QPC9</accession>
<dbReference type="PANTHER" id="PTHR42831">
    <property type="entry name" value="FE-S PROTEIN MATURATION AUXILIARY FACTOR YITW"/>
    <property type="match status" value="1"/>
</dbReference>
<sequence length="182" mass="18946">MSNDTTLTRDITATVIPAGDTHTLTAGTSAHIMQTLGGSVTVRTDGGLFRITRENADALAGFDVSKLGGAEPAAVASGEFSEAAVWSAMKTCFDPEIPVNIVDLGLVYDLSVEKTPTGGHALEVKMTLTAPGCGMGPVIAEDARQKIAALPTVESAKVHIVWDPIWTPQMISDAGRKALGLE</sequence>
<evidence type="ECO:0000259" key="1">
    <source>
        <dbReference type="Pfam" id="PF01883"/>
    </source>
</evidence>
<dbReference type="EMBL" id="VMBG01000001">
    <property type="protein sequence ID" value="TSJ78489.1"/>
    <property type="molecule type" value="Genomic_DNA"/>
</dbReference>
<dbReference type="OrthoDB" id="9805360at2"/>
<dbReference type="AlphaFoldDB" id="A0A556QPC9"/>
<gene>
    <name evidence="2" type="ORF">FPL22_04085</name>
</gene>